<dbReference type="Gene3D" id="2.30.30.60">
    <property type="match status" value="1"/>
</dbReference>
<feature type="domain" description="Mechanosensitive ion channel MscS" evidence="8">
    <location>
        <begin position="428"/>
        <end position="494"/>
    </location>
</feature>
<keyword evidence="3 6" id="KW-1133">Transmembrane helix</keyword>
<feature type="chain" id="PRO_5021893360" evidence="7">
    <location>
        <begin position="34"/>
        <end position="673"/>
    </location>
</feature>
<dbReference type="OrthoDB" id="9792218at2"/>
<dbReference type="PANTHER" id="PTHR30566">
    <property type="entry name" value="YNAI-RELATED MECHANOSENSITIVE ION CHANNEL"/>
    <property type="match status" value="1"/>
</dbReference>
<dbReference type="PANTHER" id="PTHR30566:SF25">
    <property type="entry name" value="INNER MEMBRANE PROTEIN"/>
    <property type="match status" value="1"/>
</dbReference>
<evidence type="ECO:0000256" key="5">
    <source>
        <dbReference type="SAM" id="MobiDB-lite"/>
    </source>
</evidence>
<dbReference type="GO" id="GO:0008381">
    <property type="term" value="F:mechanosensitive monoatomic ion channel activity"/>
    <property type="evidence" value="ECO:0007669"/>
    <property type="project" value="UniProtKB-ARBA"/>
</dbReference>
<sequence length="673" mass="72848" precursor="true">MMSTRSAKKPAGLPPAAGLALALALVLSHAALAQSGGGLGGMLGGGDPSPGGSSPGGGSGSSGPGGDLDMQSDAYVHRPELNAGLPQTEDPPDLETPQASLANFIDACDEGDYDRASRSLNLNGVAHDRQAGLGPTLARQLRAVLQQKLWIDWTDVPDRPDGRHFGYTLEKAQGNTTEKPRSFYHLGSIPLDHRDVDVYLERVKVPGAMPAWVFSKRTVSYVPDLYSAFGPGPLERRLPSGLTGTKVWGIATWQWIGIALFGLISLGIGWVVQAVVERILKAQSSQRLSDWLRALAWSVHGPIAAVVGLVAFKLLTSSLLRLAGPVLAIVEPAIFVLIVLSLTWLLSRVIDFASGRLTSRYEGEERASNAHEMLTRIKVAKHFFTVIVLLAGLGVALWQFEWFHAIAYGMLASAGIAALILGVAAQRPLSNLFAGVQLAITQPVRVGDAVIFAENWGWIEELAVTYVVIRTWDMRRLVVPTSQLMDNTVENWTKGGENMMKPVYLYADYRVDFAAVRDELGRILKDSEDWDEEVPPILQVTGCKEETIELRALCSARDPSVAWNLHCEVRERLVSFLRDLEGGAYLPRTRVAMVGDGLASPALDGDDRREPAEGGDRRRPGDRRRKGRSPAGSGSKSTRSRSNQQEAARRHRIGGNPRGNSDGDGEGEGDEGT</sequence>
<evidence type="ECO:0000256" key="4">
    <source>
        <dbReference type="ARBA" id="ARBA00023136"/>
    </source>
</evidence>
<protein>
    <submittedName>
        <fullName evidence="9">Mechanosensitive channel MscS</fullName>
    </submittedName>
</protein>
<dbReference type="Proteomes" id="UP000317835">
    <property type="component" value="Chromosome"/>
</dbReference>
<dbReference type="AlphaFoldDB" id="A0A518H3W1"/>
<feature type="region of interest" description="Disordered" evidence="5">
    <location>
        <begin position="36"/>
        <end position="72"/>
    </location>
</feature>
<feature type="transmembrane region" description="Helical" evidence="6">
    <location>
        <begin position="253"/>
        <end position="273"/>
    </location>
</feature>
<gene>
    <name evidence="9" type="ORF">ElP_34000</name>
</gene>
<reference evidence="9 10" key="1">
    <citation type="submission" date="2019-02" db="EMBL/GenBank/DDBJ databases">
        <title>Deep-cultivation of Planctomycetes and their phenomic and genomic characterization uncovers novel biology.</title>
        <authorList>
            <person name="Wiegand S."/>
            <person name="Jogler M."/>
            <person name="Boedeker C."/>
            <person name="Pinto D."/>
            <person name="Vollmers J."/>
            <person name="Rivas-Marin E."/>
            <person name="Kohn T."/>
            <person name="Peeters S.H."/>
            <person name="Heuer A."/>
            <person name="Rast P."/>
            <person name="Oberbeckmann S."/>
            <person name="Bunk B."/>
            <person name="Jeske O."/>
            <person name="Meyerdierks A."/>
            <person name="Storesund J.E."/>
            <person name="Kallscheuer N."/>
            <person name="Luecker S."/>
            <person name="Lage O.M."/>
            <person name="Pohl T."/>
            <person name="Merkel B.J."/>
            <person name="Hornburger P."/>
            <person name="Mueller R.-W."/>
            <person name="Bruemmer F."/>
            <person name="Labrenz M."/>
            <person name="Spormann A.M."/>
            <person name="Op den Camp H."/>
            <person name="Overmann J."/>
            <person name="Amann R."/>
            <person name="Jetten M.S.M."/>
            <person name="Mascher T."/>
            <person name="Medema M.H."/>
            <person name="Devos D.P."/>
            <person name="Kaster A.-K."/>
            <person name="Ovreas L."/>
            <person name="Rohde M."/>
            <person name="Galperin M.Y."/>
            <person name="Jogler C."/>
        </authorList>
    </citation>
    <scope>NUCLEOTIDE SEQUENCE [LARGE SCALE GENOMIC DNA]</scope>
    <source>
        <strain evidence="9 10">ElP</strain>
    </source>
</reference>
<evidence type="ECO:0000256" key="6">
    <source>
        <dbReference type="SAM" id="Phobius"/>
    </source>
</evidence>
<evidence type="ECO:0000313" key="9">
    <source>
        <dbReference type="EMBL" id="QDV35497.1"/>
    </source>
</evidence>
<dbReference type="KEGG" id="tpla:ElP_34000"/>
<keyword evidence="7" id="KW-0732">Signal</keyword>
<feature type="transmembrane region" description="Helical" evidence="6">
    <location>
        <begin position="406"/>
        <end position="425"/>
    </location>
</feature>
<dbReference type="EMBL" id="CP036426">
    <property type="protein sequence ID" value="QDV35497.1"/>
    <property type="molecule type" value="Genomic_DNA"/>
</dbReference>
<comment type="subcellular location">
    <subcellularLocation>
        <location evidence="1">Membrane</location>
    </subcellularLocation>
</comment>
<feature type="transmembrane region" description="Helical" evidence="6">
    <location>
        <begin position="383"/>
        <end position="400"/>
    </location>
</feature>
<name>A0A518H3W1_9BACT</name>
<feature type="transmembrane region" description="Helical" evidence="6">
    <location>
        <begin position="294"/>
        <end position="316"/>
    </location>
</feature>
<evidence type="ECO:0000313" key="10">
    <source>
        <dbReference type="Proteomes" id="UP000317835"/>
    </source>
</evidence>
<feature type="compositionally biased region" description="Polar residues" evidence="5">
    <location>
        <begin position="632"/>
        <end position="646"/>
    </location>
</feature>
<evidence type="ECO:0000256" key="2">
    <source>
        <dbReference type="ARBA" id="ARBA00022692"/>
    </source>
</evidence>
<evidence type="ECO:0000256" key="1">
    <source>
        <dbReference type="ARBA" id="ARBA00004370"/>
    </source>
</evidence>
<dbReference type="Pfam" id="PF00924">
    <property type="entry name" value="MS_channel_2nd"/>
    <property type="match status" value="1"/>
</dbReference>
<organism evidence="9 10">
    <name type="scientific">Tautonia plasticadhaerens</name>
    <dbReference type="NCBI Taxonomy" id="2527974"/>
    <lineage>
        <taxon>Bacteria</taxon>
        <taxon>Pseudomonadati</taxon>
        <taxon>Planctomycetota</taxon>
        <taxon>Planctomycetia</taxon>
        <taxon>Isosphaerales</taxon>
        <taxon>Isosphaeraceae</taxon>
        <taxon>Tautonia</taxon>
    </lineage>
</organism>
<dbReference type="Gene3D" id="1.10.287.1260">
    <property type="match status" value="1"/>
</dbReference>
<proteinExistence type="predicted"/>
<dbReference type="RefSeq" id="WP_145271144.1">
    <property type="nucleotide sequence ID" value="NZ_CP036426.1"/>
</dbReference>
<feature type="signal peptide" evidence="7">
    <location>
        <begin position="1"/>
        <end position="33"/>
    </location>
</feature>
<keyword evidence="2 6" id="KW-0812">Transmembrane</keyword>
<keyword evidence="10" id="KW-1185">Reference proteome</keyword>
<feature type="compositionally biased region" description="Gly residues" evidence="5">
    <location>
        <begin position="36"/>
        <end position="66"/>
    </location>
</feature>
<keyword evidence="4 6" id="KW-0472">Membrane</keyword>
<feature type="region of interest" description="Disordered" evidence="5">
    <location>
        <begin position="597"/>
        <end position="673"/>
    </location>
</feature>
<dbReference type="InterPro" id="IPR006685">
    <property type="entry name" value="MscS_channel_2nd"/>
</dbReference>
<evidence type="ECO:0000256" key="3">
    <source>
        <dbReference type="ARBA" id="ARBA00022989"/>
    </source>
</evidence>
<dbReference type="InterPro" id="IPR010920">
    <property type="entry name" value="LSM_dom_sf"/>
</dbReference>
<dbReference type="InterPro" id="IPR023408">
    <property type="entry name" value="MscS_beta-dom_sf"/>
</dbReference>
<accession>A0A518H3W1</accession>
<evidence type="ECO:0000259" key="8">
    <source>
        <dbReference type="Pfam" id="PF00924"/>
    </source>
</evidence>
<feature type="compositionally biased region" description="Basic and acidic residues" evidence="5">
    <location>
        <begin position="605"/>
        <end position="619"/>
    </location>
</feature>
<feature type="transmembrane region" description="Helical" evidence="6">
    <location>
        <begin position="322"/>
        <end position="346"/>
    </location>
</feature>
<dbReference type="GO" id="GO:0016020">
    <property type="term" value="C:membrane"/>
    <property type="evidence" value="ECO:0007669"/>
    <property type="project" value="UniProtKB-SubCell"/>
</dbReference>
<evidence type="ECO:0000256" key="7">
    <source>
        <dbReference type="SAM" id="SignalP"/>
    </source>
</evidence>
<feature type="compositionally biased region" description="Acidic residues" evidence="5">
    <location>
        <begin position="663"/>
        <end position="673"/>
    </location>
</feature>
<dbReference type="SUPFAM" id="SSF50182">
    <property type="entry name" value="Sm-like ribonucleoproteins"/>
    <property type="match status" value="1"/>
</dbReference>